<dbReference type="AlphaFoldDB" id="A0AA39CCL9"/>
<gene>
    <name evidence="4" type="ORF">H2200_012156</name>
</gene>
<dbReference type="InterPro" id="IPR001525">
    <property type="entry name" value="C5_MeTfrase"/>
</dbReference>
<evidence type="ECO:0000256" key="1">
    <source>
        <dbReference type="ARBA" id="ARBA00022603"/>
    </source>
</evidence>
<dbReference type="InterPro" id="IPR029063">
    <property type="entry name" value="SAM-dependent_MTases_sf"/>
</dbReference>
<dbReference type="GO" id="GO:0032259">
    <property type="term" value="P:methylation"/>
    <property type="evidence" value="ECO:0007669"/>
    <property type="project" value="UniProtKB-KW"/>
</dbReference>
<proteinExistence type="predicted"/>
<organism evidence="4 5">
    <name type="scientific">Cladophialophora chaetospira</name>
    <dbReference type="NCBI Taxonomy" id="386627"/>
    <lineage>
        <taxon>Eukaryota</taxon>
        <taxon>Fungi</taxon>
        <taxon>Dikarya</taxon>
        <taxon>Ascomycota</taxon>
        <taxon>Pezizomycotina</taxon>
        <taxon>Eurotiomycetes</taxon>
        <taxon>Chaetothyriomycetidae</taxon>
        <taxon>Chaetothyriales</taxon>
        <taxon>Herpotrichiellaceae</taxon>
        <taxon>Cladophialophora</taxon>
    </lineage>
</organism>
<feature type="compositionally biased region" description="Polar residues" evidence="3">
    <location>
        <begin position="83"/>
        <end position="95"/>
    </location>
</feature>
<sequence length="459" mass="51563">MKRRAADIEQPPPGMLNAPTAQHGSIQIWEVNEENMETLRKRGGTWGNAEPRIFKRQKTANNSEEVGQQKSSTEAPPAEASSFYSIPTAHQNVNVSGGDRSQDPAIASNPNEAQEHISPVLDLKKLAKFLMRPGRGVDKSQGQFVTLIDGSFLHIQNVIQDHRGIWHFQGHRFVRQETPELLIPPYKHEVVRLIDMNSNQLVYTISEDDVSDQCSIVFTNLPYAKLNFTKDVAMENVEDAPIFFCRYDSANLNLSSENRSKPENPTTGLIKRIRGGPSPQSLVVVTVHSQKIEVQIPDRQLREQWRGEGRYAADTSRTDSTGHRQYTFADVFCSAGGVTLGALNAGMEVKYGLDHSEHATATYAKNFEGDCKHLLKGCVHDFVSMVYGEEGSDFFVVDFQHISPPCQPFVPVNRPKKDNPEMNAKLEEKRRPQLDAFKEFPNLIAIGKPRFVTMEESME</sequence>
<dbReference type="GO" id="GO:0008168">
    <property type="term" value="F:methyltransferase activity"/>
    <property type="evidence" value="ECO:0007669"/>
    <property type="project" value="UniProtKB-KW"/>
</dbReference>
<feature type="compositionally biased region" description="Polar residues" evidence="3">
    <location>
        <begin position="59"/>
        <end position="70"/>
    </location>
</feature>
<dbReference type="Gene3D" id="3.40.50.150">
    <property type="entry name" value="Vaccinia Virus protein VP39"/>
    <property type="match status" value="1"/>
</dbReference>
<dbReference type="Proteomes" id="UP001172673">
    <property type="component" value="Unassembled WGS sequence"/>
</dbReference>
<feature type="region of interest" description="Disordered" evidence="3">
    <location>
        <begin position="41"/>
        <end position="114"/>
    </location>
</feature>
<reference evidence="4" key="1">
    <citation type="submission" date="2022-10" db="EMBL/GenBank/DDBJ databases">
        <title>Culturing micro-colonial fungi from biological soil crusts in the Mojave desert and describing Neophaeococcomyces mojavensis, and introducing the new genera and species Taxawa tesnikishii.</title>
        <authorList>
            <person name="Kurbessoian T."/>
            <person name="Stajich J.E."/>
        </authorList>
    </citation>
    <scope>NUCLEOTIDE SEQUENCE</scope>
    <source>
        <strain evidence="4">TK_41</strain>
    </source>
</reference>
<feature type="compositionally biased region" description="Low complexity" evidence="3">
    <location>
        <begin position="71"/>
        <end position="82"/>
    </location>
</feature>
<evidence type="ECO:0000256" key="3">
    <source>
        <dbReference type="SAM" id="MobiDB-lite"/>
    </source>
</evidence>
<feature type="region of interest" description="Disordered" evidence="3">
    <location>
        <begin position="1"/>
        <end position="25"/>
    </location>
</feature>
<comment type="caution">
    <text evidence="4">The sequence shown here is derived from an EMBL/GenBank/DDBJ whole genome shotgun (WGS) entry which is preliminary data.</text>
</comment>
<accession>A0AA39CCL9</accession>
<dbReference type="Pfam" id="PF00145">
    <property type="entry name" value="DNA_methylase"/>
    <property type="match status" value="1"/>
</dbReference>
<evidence type="ECO:0000256" key="2">
    <source>
        <dbReference type="ARBA" id="ARBA00022679"/>
    </source>
</evidence>
<keyword evidence="5" id="KW-1185">Reference proteome</keyword>
<keyword evidence="2" id="KW-0808">Transferase</keyword>
<evidence type="ECO:0000313" key="5">
    <source>
        <dbReference type="Proteomes" id="UP001172673"/>
    </source>
</evidence>
<evidence type="ECO:0000313" key="4">
    <source>
        <dbReference type="EMBL" id="KAJ9603378.1"/>
    </source>
</evidence>
<dbReference type="EMBL" id="JAPDRK010000022">
    <property type="protein sequence ID" value="KAJ9603378.1"/>
    <property type="molecule type" value="Genomic_DNA"/>
</dbReference>
<dbReference type="SUPFAM" id="SSF53335">
    <property type="entry name" value="S-adenosyl-L-methionine-dependent methyltransferases"/>
    <property type="match status" value="1"/>
</dbReference>
<protein>
    <submittedName>
        <fullName evidence="4">Uncharacterized protein</fullName>
    </submittedName>
</protein>
<keyword evidence="1" id="KW-0489">Methyltransferase</keyword>
<name>A0AA39CCL9_9EURO</name>